<comment type="caution">
    <text evidence="1">The sequence shown here is derived from an EMBL/GenBank/DDBJ whole genome shotgun (WGS) entry which is preliminary data.</text>
</comment>
<evidence type="ECO:0000313" key="2">
    <source>
        <dbReference type="Proteomes" id="UP001234297"/>
    </source>
</evidence>
<organism evidence="1 2">
    <name type="scientific">Persea americana</name>
    <name type="common">Avocado</name>
    <dbReference type="NCBI Taxonomy" id="3435"/>
    <lineage>
        <taxon>Eukaryota</taxon>
        <taxon>Viridiplantae</taxon>
        <taxon>Streptophyta</taxon>
        <taxon>Embryophyta</taxon>
        <taxon>Tracheophyta</taxon>
        <taxon>Spermatophyta</taxon>
        <taxon>Magnoliopsida</taxon>
        <taxon>Magnoliidae</taxon>
        <taxon>Laurales</taxon>
        <taxon>Lauraceae</taxon>
        <taxon>Persea</taxon>
    </lineage>
</organism>
<reference evidence="1 2" key="1">
    <citation type="journal article" date="2022" name="Hortic Res">
        <title>A haplotype resolved chromosomal level avocado genome allows analysis of novel avocado genes.</title>
        <authorList>
            <person name="Nath O."/>
            <person name="Fletcher S.J."/>
            <person name="Hayward A."/>
            <person name="Shaw L.M."/>
            <person name="Masouleh A.K."/>
            <person name="Furtado A."/>
            <person name="Henry R.J."/>
            <person name="Mitter N."/>
        </authorList>
    </citation>
    <scope>NUCLEOTIDE SEQUENCE [LARGE SCALE GENOMIC DNA]</scope>
    <source>
        <strain evidence="2">cv. Hass</strain>
    </source>
</reference>
<sequence length="95" mass="10901">MGDPTKEDKTSPVVVQSDNSNFNIGVLLDETNYDLWAPLIKMHIAGRRKMGYLQGLTKGPSEDDPKYEDWEADDQSVKSWLMSSVKPDLMRRYIH</sequence>
<protein>
    <submittedName>
        <fullName evidence="1">Uncharacterized protein</fullName>
    </submittedName>
</protein>
<gene>
    <name evidence="1" type="ORF">MRB53_015681</name>
</gene>
<proteinExistence type="predicted"/>
<name>A0ACC2M1C0_PERAE</name>
<dbReference type="Proteomes" id="UP001234297">
    <property type="component" value="Chromosome 5"/>
</dbReference>
<evidence type="ECO:0000313" key="1">
    <source>
        <dbReference type="EMBL" id="KAJ8638987.1"/>
    </source>
</evidence>
<dbReference type="EMBL" id="CM056813">
    <property type="protein sequence ID" value="KAJ8638987.1"/>
    <property type="molecule type" value="Genomic_DNA"/>
</dbReference>
<accession>A0ACC2M1C0</accession>
<keyword evidence="2" id="KW-1185">Reference proteome</keyword>